<evidence type="ECO:0000313" key="2">
    <source>
        <dbReference type="Proteomes" id="UP000691718"/>
    </source>
</evidence>
<proteinExistence type="predicted"/>
<sequence>MNNKRRYCKCSSKKKNSRKKIQFTDCKNVKEIIEALLCQEDGPTDVCKSKSHRRAHFKTKSFKPRHYKDTCVPMTPSMHTRLRYIGHCPLEPAKPLDWKTRQAFTDYEFVSSSEDDDESGGILRLRKKSKYKKKVRYYDLLPGDIYLPTPPPVIKHTSSDQSILNVASPKISGEVISAQRASVHAADLKPPLPPESGYKLIKPHSGIIINADKDYILDIPEMPGYKLPGGKPLKKKTRRKSRICKKTCTQKKSRKCAEIRRRQRQSRNRSHLDVPYTIIGVTDGKPRARGTQKHLKDDDSVCGLDEIPKPEHVHIPKNLKRGTLRTHSLTVLPCTKRRRPDIHYGILTGSFNMYDNKFGNRSRGRQALTMSVMAYCLAFHYHPKQWTIKLVDNLLEAGDQWYVI</sequence>
<dbReference type="OrthoDB" id="7454535at2759"/>
<gene>
    <name evidence="1" type="ORF">PAPOLLO_LOCUS8356</name>
</gene>
<accession>A0A8S3WMZ7</accession>
<dbReference type="EMBL" id="CAJQZP010000585">
    <property type="protein sequence ID" value="CAG4970799.1"/>
    <property type="molecule type" value="Genomic_DNA"/>
</dbReference>
<protein>
    <submittedName>
        <fullName evidence="1">(apollo) hypothetical protein</fullName>
    </submittedName>
</protein>
<dbReference type="AlphaFoldDB" id="A0A8S3WMZ7"/>
<evidence type="ECO:0000313" key="1">
    <source>
        <dbReference type="EMBL" id="CAG4970799.1"/>
    </source>
</evidence>
<name>A0A8S3WMZ7_PARAO</name>
<organism evidence="1 2">
    <name type="scientific">Parnassius apollo</name>
    <name type="common">Apollo butterfly</name>
    <name type="synonym">Papilio apollo</name>
    <dbReference type="NCBI Taxonomy" id="110799"/>
    <lineage>
        <taxon>Eukaryota</taxon>
        <taxon>Metazoa</taxon>
        <taxon>Ecdysozoa</taxon>
        <taxon>Arthropoda</taxon>
        <taxon>Hexapoda</taxon>
        <taxon>Insecta</taxon>
        <taxon>Pterygota</taxon>
        <taxon>Neoptera</taxon>
        <taxon>Endopterygota</taxon>
        <taxon>Lepidoptera</taxon>
        <taxon>Glossata</taxon>
        <taxon>Ditrysia</taxon>
        <taxon>Papilionoidea</taxon>
        <taxon>Papilionidae</taxon>
        <taxon>Parnassiinae</taxon>
        <taxon>Parnassini</taxon>
        <taxon>Parnassius</taxon>
        <taxon>Parnassius</taxon>
    </lineage>
</organism>
<dbReference type="Proteomes" id="UP000691718">
    <property type="component" value="Unassembled WGS sequence"/>
</dbReference>
<reference evidence="1" key="1">
    <citation type="submission" date="2021-04" db="EMBL/GenBank/DDBJ databases">
        <authorList>
            <person name="Tunstrom K."/>
        </authorList>
    </citation>
    <scope>NUCLEOTIDE SEQUENCE</scope>
</reference>
<keyword evidence="2" id="KW-1185">Reference proteome</keyword>
<comment type="caution">
    <text evidence="1">The sequence shown here is derived from an EMBL/GenBank/DDBJ whole genome shotgun (WGS) entry which is preliminary data.</text>
</comment>